<dbReference type="EMBL" id="AM746676">
    <property type="protein sequence ID" value="CAN96474.1"/>
    <property type="molecule type" value="Genomic_DNA"/>
</dbReference>
<name>A9GJQ2_SORC5</name>
<organism evidence="1 2">
    <name type="scientific">Sorangium cellulosum (strain So ce56)</name>
    <name type="common">Polyangium cellulosum (strain So ce56)</name>
    <dbReference type="NCBI Taxonomy" id="448385"/>
    <lineage>
        <taxon>Bacteria</taxon>
        <taxon>Pseudomonadati</taxon>
        <taxon>Myxococcota</taxon>
        <taxon>Polyangia</taxon>
        <taxon>Polyangiales</taxon>
        <taxon>Polyangiaceae</taxon>
        <taxon>Sorangium</taxon>
    </lineage>
</organism>
<accession>A9GJQ2</accession>
<reference evidence="1 2" key="1">
    <citation type="journal article" date="2007" name="Nat. Biotechnol.">
        <title>Complete genome sequence of the myxobacterium Sorangium cellulosum.</title>
        <authorList>
            <person name="Schneiker S."/>
            <person name="Perlova O."/>
            <person name="Kaiser O."/>
            <person name="Gerth K."/>
            <person name="Alici A."/>
            <person name="Altmeyer M.O."/>
            <person name="Bartels D."/>
            <person name="Bekel T."/>
            <person name="Beyer S."/>
            <person name="Bode E."/>
            <person name="Bode H.B."/>
            <person name="Bolten C.J."/>
            <person name="Choudhuri J.V."/>
            <person name="Doss S."/>
            <person name="Elnakady Y.A."/>
            <person name="Frank B."/>
            <person name="Gaigalat L."/>
            <person name="Goesmann A."/>
            <person name="Groeger C."/>
            <person name="Gross F."/>
            <person name="Jelsbak L."/>
            <person name="Jelsbak L."/>
            <person name="Kalinowski J."/>
            <person name="Kegler C."/>
            <person name="Knauber T."/>
            <person name="Konietzny S."/>
            <person name="Kopp M."/>
            <person name="Krause L."/>
            <person name="Krug D."/>
            <person name="Linke B."/>
            <person name="Mahmud T."/>
            <person name="Martinez-Arias R."/>
            <person name="McHardy A.C."/>
            <person name="Merai M."/>
            <person name="Meyer F."/>
            <person name="Mormann S."/>
            <person name="Munoz-Dorado J."/>
            <person name="Perez J."/>
            <person name="Pradella S."/>
            <person name="Rachid S."/>
            <person name="Raddatz G."/>
            <person name="Rosenau F."/>
            <person name="Rueckert C."/>
            <person name="Sasse F."/>
            <person name="Scharfe M."/>
            <person name="Schuster S.C."/>
            <person name="Suen G."/>
            <person name="Treuner-Lange A."/>
            <person name="Velicer G.J."/>
            <person name="Vorholter F.-J."/>
            <person name="Weissman K.J."/>
            <person name="Welch R.D."/>
            <person name="Wenzel S.C."/>
            <person name="Whitworth D.E."/>
            <person name="Wilhelm S."/>
            <person name="Wittmann C."/>
            <person name="Bloecker H."/>
            <person name="Puehler A."/>
            <person name="Mueller R."/>
        </authorList>
    </citation>
    <scope>NUCLEOTIDE SEQUENCE [LARGE SCALE GENOMIC DNA]</scope>
    <source>
        <strain evidence="2">So ce56</strain>
    </source>
</reference>
<dbReference type="Proteomes" id="UP000002139">
    <property type="component" value="Chromosome"/>
</dbReference>
<dbReference type="HOGENOM" id="CLU_1958144_0_0_7"/>
<dbReference type="AlphaFoldDB" id="A9GJQ2"/>
<evidence type="ECO:0000313" key="1">
    <source>
        <dbReference type="EMBL" id="CAN96474.1"/>
    </source>
</evidence>
<gene>
    <name evidence="1" type="ordered locus">sce6307</name>
</gene>
<keyword evidence="2" id="KW-1185">Reference proteome</keyword>
<evidence type="ECO:0000313" key="2">
    <source>
        <dbReference type="Proteomes" id="UP000002139"/>
    </source>
</evidence>
<sequence>MGAAPRRNERRPGRSRLRRARVRVVEPGAFPTTEILRKALGSARHFGSPYQVHIDAFASAMSSFQKAAPVPDANLVVEAIWRAVHEPETPFQQPVGADAQAVAAARRAQPFEAVEAMIQQTLGLGSAS</sequence>
<protein>
    <submittedName>
        <fullName evidence="1">Dehydrogenase</fullName>
    </submittedName>
</protein>
<dbReference type="KEGG" id="scl:sce6307"/>
<dbReference type="STRING" id="448385.sce6307"/>
<proteinExistence type="predicted"/>